<accession>I3D2I4</accession>
<dbReference type="AlphaFoldDB" id="I3D2I4"/>
<dbReference type="Proteomes" id="UP000003423">
    <property type="component" value="Unassembled WGS sequence"/>
</dbReference>
<keyword evidence="2" id="KW-1185">Reference proteome</keyword>
<organism evidence="1 2">
    <name type="scientific">Candidatus Nitrosopumilus salarius BD31</name>
    <dbReference type="NCBI Taxonomy" id="859350"/>
    <lineage>
        <taxon>Archaea</taxon>
        <taxon>Nitrososphaerota</taxon>
        <taxon>Nitrososphaeria</taxon>
        <taxon>Nitrosopumilales</taxon>
        <taxon>Nitrosopumilaceae</taxon>
        <taxon>Nitrosopumilus</taxon>
    </lineage>
</organism>
<protein>
    <recommendedName>
        <fullName evidence="3">Small metal-binding protein</fullName>
    </recommendedName>
</protein>
<sequence>MIISVMTKKFACGDVVTGCAWSTTANDENELFQKISEHAKNEHNMTDIPDEIIQKVKSKIQEA</sequence>
<proteinExistence type="predicted"/>
<dbReference type="Pfam" id="PF06348">
    <property type="entry name" value="DUF1059"/>
    <property type="match status" value="1"/>
</dbReference>
<comment type="caution">
    <text evidence="1">The sequence shown here is derived from an EMBL/GenBank/DDBJ whole genome shotgun (WGS) entry which is preliminary data.</text>
</comment>
<reference evidence="1 2" key="1">
    <citation type="journal article" date="2012" name="J. Bacteriol.">
        <title>Genome sequence of "Candidatus Nitrosopumilus salaria" BD31, an ammonia-oxidizing archaeon from the San Francisco Bay estuary.</title>
        <authorList>
            <person name="Mosier A.C."/>
            <person name="Allen E.E."/>
            <person name="Kim M."/>
            <person name="Ferriera S."/>
            <person name="Francis C.A."/>
        </authorList>
    </citation>
    <scope>NUCLEOTIDE SEQUENCE [LARGE SCALE GENOMIC DNA]</scope>
    <source>
        <strain evidence="1 2">BD31</strain>
    </source>
</reference>
<dbReference type="InterPro" id="IPR009409">
    <property type="entry name" value="DUF1059"/>
</dbReference>
<dbReference type="EMBL" id="AEXL02000090">
    <property type="protein sequence ID" value="EIJ65927.1"/>
    <property type="molecule type" value="Genomic_DNA"/>
</dbReference>
<evidence type="ECO:0008006" key="3">
    <source>
        <dbReference type="Google" id="ProtNLM"/>
    </source>
</evidence>
<gene>
    <name evidence="1" type="ORF">BD31_I0009</name>
</gene>
<dbReference type="PATRIC" id="fig|859350.6.peg.935"/>
<evidence type="ECO:0000313" key="2">
    <source>
        <dbReference type="Proteomes" id="UP000003423"/>
    </source>
</evidence>
<evidence type="ECO:0000313" key="1">
    <source>
        <dbReference type="EMBL" id="EIJ65927.1"/>
    </source>
</evidence>
<name>I3D2I4_9ARCH</name>